<dbReference type="Proteomes" id="UP000239089">
    <property type="component" value="Unassembled WGS sequence"/>
</dbReference>
<reference evidence="2 3" key="1">
    <citation type="journal article" date="2018" name="Arch. Microbiol.">
        <title>New insights into the metabolic potential of the phototrophic purple bacterium Rhodopila globiformis DSM 161(T) from its draft genome sequence and evidence for a vanadium-dependent nitrogenase.</title>
        <authorList>
            <person name="Imhoff J.F."/>
            <person name="Rahn T."/>
            <person name="Kunzel S."/>
            <person name="Neulinger S.C."/>
        </authorList>
    </citation>
    <scope>NUCLEOTIDE SEQUENCE [LARGE SCALE GENOMIC DNA]</scope>
    <source>
        <strain evidence="2 3">DSM 16996</strain>
    </source>
</reference>
<feature type="region of interest" description="Disordered" evidence="1">
    <location>
        <begin position="24"/>
        <end position="45"/>
    </location>
</feature>
<keyword evidence="3" id="KW-1185">Reference proteome</keyword>
<protein>
    <submittedName>
        <fullName evidence="2">Uncharacterized protein</fullName>
    </submittedName>
</protein>
<proteinExistence type="predicted"/>
<accession>A0A2S6N5A2</accession>
<organism evidence="2 3">
    <name type="scientific">Rhodoblastus sphagnicola</name>
    <dbReference type="NCBI Taxonomy" id="333368"/>
    <lineage>
        <taxon>Bacteria</taxon>
        <taxon>Pseudomonadati</taxon>
        <taxon>Pseudomonadota</taxon>
        <taxon>Alphaproteobacteria</taxon>
        <taxon>Hyphomicrobiales</taxon>
        <taxon>Rhodoblastaceae</taxon>
        <taxon>Rhodoblastus</taxon>
    </lineage>
</organism>
<sequence>MRGQFRDCARGQMDRFSGCARGRTDGFGDGVSGQTTRSRDRTGGTFSGLYRQAELAIIDTPIQI</sequence>
<dbReference type="AlphaFoldDB" id="A0A2S6N5A2"/>
<comment type="caution">
    <text evidence="2">The sequence shown here is derived from an EMBL/GenBank/DDBJ whole genome shotgun (WGS) entry which is preliminary data.</text>
</comment>
<evidence type="ECO:0000313" key="3">
    <source>
        <dbReference type="Proteomes" id="UP000239089"/>
    </source>
</evidence>
<gene>
    <name evidence="2" type="ORF">CCR94_14180</name>
</gene>
<evidence type="ECO:0000256" key="1">
    <source>
        <dbReference type="SAM" id="MobiDB-lite"/>
    </source>
</evidence>
<evidence type="ECO:0000313" key="2">
    <source>
        <dbReference type="EMBL" id="PPQ29794.1"/>
    </source>
</evidence>
<dbReference type="EMBL" id="NHSJ01000087">
    <property type="protein sequence ID" value="PPQ29794.1"/>
    <property type="molecule type" value="Genomic_DNA"/>
</dbReference>
<name>A0A2S6N5A2_9HYPH</name>